<evidence type="ECO:0000256" key="4">
    <source>
        <dbReference type="SAM" id="MobiDB-lite"/>
    </source>
</evidence>
<name>A0AAD3DNT7_9CHLO</name>
<gene>
    <name evidence="5" type="ORF">Agub_g6371</name>
</gene>
<feature type="region of interest" description="Disordered" evidence="4">
    <location>
        <begin position="438"/>
        <end position="462"/>
    </location>
</feature>
<keyword evidence="3" id="KW-0808">Transferase</keyword>
<organism evidence="5 6">
    <name type="scientific">Astrephomene gubernaculifera</name>
    <dbReference type="NCBI Taxonomy" id="47775"/>
    <lineage>
        <taxon>Eukaryota</taxon>
        <taxon>Viridiplantae</taxon>
        <taxon>Chlorophyta</taxon>
        <taxon>core chlorophytes</taxon>
        <taxon>Chlorophyceae</taxon>
        <taxon>CS clade</taxon>
        <taxon>Chlamydomonadales</taxon>
        <taxon>Astrephomenaceae</taxon>
        <taxon>Astrephomene</taxon>
    </lineage>
</organism>
<feature type="compositionally biased region" description="Polar residues" evidence="4">
    <location>
        <begin position="133"/>
        <end position="145"/>
    </location>
</feature>
<dbReference type="CDD" id="cd02440">
    <property type="entry name" value="AdoMet_MTases"/>
    <property type="match status" value="1"/>
</dbReference>
<feature type="compositionally biased region" description="Low complexity" evidence="4">
    <location>
        <begin position="55"/>
        <end position="84"/>
    </location>
</feature>
<evidence type="ECO:0008006" key="7">
    <source>
        <dbReference type="Google" id="ProtNLM"/>
    </source>
</evidence>
<dbReference type="PANTHER" id="PTHR31760:SF0">
    <property type="entry name" value="S-ADENOSYL-L-METHIONINE-DEPENDENT METHYLTRANSFERASES SUPERFAMILY PROTEIN"/>
    <property type="match status" value="1"/>
</dbReference>
<dbReference type="SUPFAM" id="SSF53335">
    <property type="entry name" value="S-adenosyl-L-methionine-dependent methyltransferases"/>
    <property type="match status" value="1"/>
</dbReference>
<dbReference type="GO" id="GO:0070043">
    <property type="term" value="F:rRNA (guanine-N7-)-methyltransferase activity"/>
    <property type="evidence" value="ECO:0007669"/>
    <property type="project" value="TreeGrafter"/>
</dbReference>
<sequence>MLLSAGRGCALAAFGRVLLPIAVRPQSQCQVRAGVPRGISSSTSPSVIARDEEPAGSGPSSIASSTSNSSPGPPRSKAATAAPLAPAPATPNGSRETHTALSPRSKQRRSSASLPSTTRPGPPSPPEGPPQPLASTPASAVRQYNTRTSPPSPHRSSSSSPAPSTPTPTSSTPPTTSSSSSPPAAAAHSSASYADQAASSRQQLAQQLSARQQQQLETYLDYMLEVNQSMNLTAVRDKGEAWERHVVDSLALLPLIERHAQLPAALPQQQHSSRSNGHASSSSGGSGSAGSGLDGLRVIDVGTGAGLPGMVLAAVRPQWKVTLLDSLRKRCDFLREAAERAGLSNVEVVWCRAEEGGRRPELREAYDVAVARAVAEARVLAELCLPFVRVGGLWVAAKGPNPEAEAAAAASAVRQLGGSPLKVLPVDSYSGEGQRTALLSTKRGPTPARFPRHPGVPSKKPL</sequence>
<dbReference type="NCBIfam" id="TIGR00138">
    <property type="entry name" value="rsmG_gidB"/>
    <property type="match status" value="1"/>
</dbReference>
<feature type="compositionally biased region" description="Polar residues" evidence="4">
    <location>
        <begin position="99"/>
        <end position="114"/>
    </location>
</feature>
<feature type="compositionally biased region" description="Low complexity" evidence="4">
    <location>
        <begin position="265"/>
        <end position="283"/>
    </location>
</feature>
<dbReference type="InterPro" id="IPR003682">
    <property type="entry name" value="rRNA_ssu_MeTfrase_G"/>
</dbReference>
<feature type="region of interest" description="Disordered" evidence="4">
    <location>
        <begin position="265"/>
        <end position="291"/>
    </location>
</feature>
<keyword evidence="2" id="KW-0698">rRNA processing</keyword>
<protein>
    <recommendedName>
        <fullName evidence="7">Ribosomal RNA small subunit methyltransferase G</fullName>
    </recommendedName>
</protein>
<evidence type="ECO:0000313" key="5">
    <source>
        <dbReference type="EMBL" id="GFR45265.1"/>
    </source>
</evidence>
<feature type="compositionally biased region" description="Pro residues" evidence="4">
    <location>
        <begin position="120"/>
        <end position="132"/>
    </location>
</feature>
<dbReference type="GO" id="GO:0005829">
    <property type="term" value="C:cytosol"/>
    <property type="evidence" value="ECO:0007669"/>
    <property type="project" value="TreeGrafter"/>
</dbReference>
<proteinExistence type="inferred from homology"/>
<dbReference type="HAMAP" id="MF_00074">
    <property type="entry name" value="16SrRNA_methyltr_G"/>
    <property type="match status" value="1"/>
</dbReference>
<evidence type="ECO:0000313" key="6">
    <source>
        <dbReference type="Proteomes" id="UP001054857"/>
    </source>
</evidence>
<accession>A0AAD3DNT7</accession>
<keyword evidence="1" id="KW-0963">Cytoplasm</keyword>
<feature type="region of interest" description="Disordered" evidence="4">
    <location>
        <begin position="28"/>
        <end position="198"/>
    </location>
</feature>
<dbReference type="Pfam" id="PF02527">
    <property type="entry name" value="GidB"/>
    <property type="match status" value="2"/>
</dbReference>
<dbReference type="Proteomes" id="UP001054857">
    <property type="component" value="Unassembled WGS sequence"/>
</dbReference>
<dbReference type="AlphaFoldDB" id="A0AAD3DNT7"/>
<evidence type="ECO:0000256" key="3">
    <source>
        <dbReference type="ARBA" id="ARBA00022679"/>
    </source>
</evidence>
<evidence type="ECO:0000256" key="2">
    <source>
        <dbReference type="ARBA" id="ARBA00022552"/>
    </source>
</evidence>
<dbReference type="InterPro" id="IPR029063">
    <property type="entry name" value="SAM-dependent_MTases_sf"/>
</dbReference>
<evidence type="ECO:0000256" key="1">
    <source>
        <dbReference type="ARBA" id="ARBA00022490"/>
    </source>
</evidence>
<dbReference type="PANTHER" id="PTHR31760">
    <property type="entry name" value="S-ADENOSYL-L-METHIONINE-DEPENDENT METHYLTRANSFERASES SUPERFAMILY PROTEIN"/>
    <property type="match status" value="1"/>
</dbReference>
<dbReference type="EMBL" id="BMAR01000009">
    <property type="protein sequence ID" value="GFR45265.1"/>
    <property type="molecule type" value="Genomic_DNA"/>
</dbReference>
<reference evidence="5 6" key="1">
    <citation type="journal article" date="2021" name="Sci. Rep.">
        <title>Genome sequencing of the multicellular alga Astrephomene provides insights into convergent evolution of germ-soma differentiation.</title>
        <authorList>
            <person name="Yamashita S."/>
            <person name="Yamamoto K."/>
            <person name="Matsuzaki R."/>
            <person name="Suzuki S."/>
            <person name="Yamaguchi H."/>
            <person name="Hirooka S."/>
            <person name="Minakuchi Y."/>
            <person name="Miyagishima S."/>
            <person name="Kawachi M."/>
            <person name="Toyoda A."/>
            <person name="Nozaki H."/>
        </authorList>
    </citation>
    <scope>NUCLEOTIDE SEQUENCE [LARGE SCALE GENOMIC DNA]</scope>
    <source>
        <strain evidence="5 6">NIES-4017</strain>
    </source>
</reference>
<dbReference type="Gene3D" id="3.40.50.150">
    <property type="entry name" value="Vaccinia Virus protein VP39"/>
    <property type="match status" value="1"/>
</dbReference>
<comment type="caution">
    <text evidence="5">The sequence shown here is derived from an EMBL/GenBank/DDBJ whole genome shotgun (WGS) entry which is preliminary data.</text>
</comment>
<feature type="compositionally biased region" description="Low complexity" evidence="4">
    <location>
        <begin position="146"/>
        <end position="198"/>
    </location>
</feature>
<keyword evidence="6" id="KW-1185">Reference proteome</keyword>